<dbReference type="EMBL" id="CP070228">
    <property type="protein sequence ID" value="QRV01709.1"/>
    <property type="molecule type" value="Genomic_DNA"/>
</dbReference>
<protein>
    <recommendedName>
        <fullName evidence="1 12">GTP 3',8-cyclase</fullName>
        <ecNumber evidence="1 12">4.1.99.22</ecNumber>
    </recommendedName>
    <alternativeName>
        <fullName evidence="12">Molybdenum cofactor biosynthesis protein A</fullName>
    </alternativeName>
</protein>
<dbReference type="SFLD" id="SFLDG01067">
    <property type="entry name" value="SPASM/twitch_domain_containing"/>
    <property type="match status" value="1"/>
</dbReference>
<feature type="domain" description="Radical SAM core" evidence="13">
    <location>
        <begin position="32"/>
        <end position="261"/>
    </location>
</feature>
<dbReference type="InterPro" id="IPR007197">
    <property type="entry name" value="rSAM"/>
</dbReference>
<keyword evidence="9 12" id="KW-0501">Molybdenum cofactor biosynthesis</keyword>
<dbReference type="SMART" id="SM00729">
    <property type="entry name" value="Elp3"/>
    <property type="match status" value="1"/>
</dbReference>
<feature type="binding site" evidence="12">
    <location>
        <position position="96"/>
    </location>
    <ligand>
        <name>S-adenosyl-L-methionine</name>
        <dbReference type="ChEBI" id="CHEBI:59789"/>
    </ligand>
</feature>
<dbReference type="EC" id="4.1.99.22" evidence="1 12"/>
<comment type="subunit">
    <text evidence="12">Monomer and homodimer.</text>
</comment>
<evidence type="ECO:0000256" key="4">
    <source>
        <dbReference type="ARBA" id="ARBA00022723"/>
    </source>
</evidence>
<dbReference type="PROSITE" id="PS01305">
    <property type="entry name" value="MOAA_NIFB_PQQE"/>
    <property type="match status" value="1"/>
</dbReference>
<dbReference type="NCBIfam" id="TIGR02666">
    <property type="entry name" value="moaA"/>
    <property type="match status" value="1"/>
</dbReference>
<dbReference type="InterPro" id="IPR050105">
    <property type="entry name" value="MoCo_biosynth_MoaA/MoaC"/>
</dbReference>
<dbReference type="InterPro" id="IPR010505">
    <property type="entry name" value="MoaA_twitch"/>
</dbReference>
<feature type="binding site" evidence="12">
    <location>
        <position position="295"/>
    </location>
    <ligand>
        <name>[4Fe-4S] cluster</name>
        <dbReference type="ChEBI" id="CHEBI:49883"/>
        <label>2</label>
        <note>4Fe-4S-substrate</note>
    </ligand>
</feature>
<dbReference type="PANTHER" id="PTHR22960:SF0">
    <property type="entry name" value="MOLYBDENUM COFACTOR BIOSYNTHESIS PROTEIN 1"/>
    <property type="match status" value="1"/>
</dbReference>
<feature type="binding site" evidence="12">
    <location>
        <position position="222"/>
    </location>
    <ligand>
        <name>S-adenosyl-L-methionine</name>
        <dbReference type="ChEBI" id="CHEBI:59789"/>
    </ligand>
</feature>
<comment type="similarity">
    <text evidence="12">Belongs to the radical SAM superfamily. MoaA family.</text>
</comment>
<evidence type="ECO:0000256" key="3">
    <source>
        <dbReference type="ARBA" id="ARBA00022691"/>
    </source>
</evidence>
<evidence type="ECO:0000256" key="8">
    <source>
        <dbReference type="ARBA" id="ARBA00023134"/>
    </source>
</evidence>
<evidence type="ECO:0000256" key="7">
    <source>
        <dbReference type="ARBA" id="ARBA00023014"/>
    </source>
</evidence>
<dbReference type="InterPro" id="IPR040064">
    <property type="entry name" value="MoaA-like"/>
</dbReference>
<proteinExistence type="inferred from homology"/>
<keyword evidence="3 12" id="KW-0949">S-adenosyl-L-methionine</keyword>
<dbReference type="InterPro" id="IPR006638">
    <property type="entry name" value="Elp3/MiaA/NifB-like_rSAM"/>
</dbReference>
<feature type="binding site" evidence="12">
    <location>
        <position position="54"/>
    </location>
    <ligand>
        <name>S-adenosyl-L-methionine</name>
        <dbReference type="ChEBI" id="CHEBI:59789"/>
    </ligand>
</feature>
<evidence type="ECO:0000256" key="6">
    <source>
        <dbReference type="ARBA" id="ARBA00023004"/>
    </source>
</evidence>
<feature type="binding site" evidence="12">
    <location>
        <position position="41"/>
    </location>
    <ligand>
        <name>GTP</name>
        <dbReference type="ChEBI" id="CHEBI:37565"/>
    </ligand>
</feature>
<keyword evidence="10 12" id="KW-0456">Lyase</keyword>
<keyword evidence="2 12" id="KW-0004">4Fe-4S</keyword>
<keyword evidence="7 12" id="KW-0411">Iron-sulfur</keyword>
<sequence>MQEYGGNVKSQHERSLSSLSVTNEKQLGLVDKFGRRATDLRVSLTDRCNLRCLYCMPEEGLPVLPLSKILTDEEVVRLVRIGVNYLGITKVRFTGGEPLLRKGLETIVSECAQLRTTDGEKLDLALTTNGLGLSHRARALHDAGLKRVNISLDSSSREEYLELTRRDRFAHVMEGISAATAAGLSPAKINAVVIPGVNDDSSEKLLCLALNIGAELRFIEHMPIGPKGQWNKAEIITSPSLIERLQRSFKLEEFPKSMRGSSPASLWGVAAGTLGTQEYPAGTVGFISSVSQPFCAECDRTRLTAEGRIRSCLFNDDEYDLRALLRSGASDGEIASQWQEAMWNKPARHGINDDGFTQPDRTMSAIGG</sequence>
<keyword evidence="5 12" id="KW-0547">Nucleotide-binding</keyword>
<feature type="binding site" evidence="12">
    <location>
        <position position="52"/>
    </location>
    <ligand>
        <name>[4Fe-4S] cluster</name>
        <dbReference type="ChEBI" id="CHEBI:49883"/>
        <label>1</label>
        <note>4Fe-4S-S-AdoMet</note>
    </ligand>
</feature>
<keyword evidence="6 12" id="KW-0408">Iron</keyword>
<name>A0ABX7IGX2_9ACTO</name>
<evidence type="ECO:0000313" key="15">
    <source>
        <dbReference type="Proteomes" id="UP000602653"/>
    </source>
</evidence>
<feature type="binding site" evidence="12">
    <location>
        <position position="151"/>
    </location>
    <ligand>
        <name>S-adenosyl-L-methionine</name>
        <dbReference type="ChEBI" id="CHEBI:59789"/>
    </ligand>
</feature>
<dbReference type="Proteomes" id="UP000602653">
    <property type="component" value="Chromosome"/>
</dbReference>
<dbReference type="Pfam" id="PF06463">
    <property type="entry name" value="Mob_synth_C"/>
    <property type="match status" value="1"/>
</dbReference>
<feature type="binding site" evidence="12">
    <location>
        <position position="55"/>
    </location>
    <ligand>
        <name>[4Fe-4S] cluster</name>
        <dbReference type="ChEBI" id="CHEBI:49883"/>
        <label>1</label>
        <note>4Fe-4S-S-AdoMet</note>
    </ligand>
</feature>
<dbReference type="SFLD" id="SFLDG01386">
    <property type="entry name" value="main_SPASM_domain-containing"/>
    <property type="match status" value="1"/>
</dbReference>
<feature type="binding site" evidence="12">
    <location>
        <position position="188"/>
    </location>
    <ligand>
        <name>GTP</name>
        <dbReference type="ChEBI" id="CHEBI:37565"/>
    </ligand>
</feature>
<dbReference type="InterPro" id="IPR013785">
    <property type="entry name" value="Aldolase_TIM"/>
</dbReference>
<evidence type="ECO:0000256" key="2">
    <source>
        <dbReference type="ARBA" id="ARBA00022485"/>
    </source>
</evidence>
<feature type="binding site" evidence="12">
    <location>
        <position position="48"/>
    </location>
    <ligand>
        <name>[4Fe-4S] cluster</name>
        <dbReference type="ChEBI" id="CHEBI:49883"/>
        <label>1</label>
        <note>4Fe-4S-S-AdoMet</note>
    </ligand>
</feature>
<evidence type="ECO:0000256" key="12">
    <source>
        <dbReference type="HAMAP-Rule" id="MF_01225"/>
    </source>
</evidence>
<feature type="binding site" evidence="12">
    <location>
        <position position="127"/>
    </location>
    <ligand>
        <name>GTP</name>
        <dbReference type="ChEBI" id="CHEBI:37565"/>
    </ligand>
</feature>
<comment type="cofactor">
    <cofactor evidence="12">
        <name>[4Fe-4S] cluster</name>
        <dbReference type="ChEBI" id="CHEBI:49883"/>
    </cofactor>
    <text evidence="12">Binds 2 [4Fe-4S] clusters. Binds 1 [4Fe-4S] cluster coordinated with 3 cysteines and an exchangeable S-adenosyl-L-methionine and 1 [4Fe-4S] cluster coordinated with 3 cysteines and the GTP-derived substrate.</text>
</comment>
<dbReference type="CDD" id="cd01335">
    <property type="entry name" value="Radical_SAM"/>
    <property type="match status" value="1"/>
</dbReference>
<dbReference type="Gene3D" id="3.20.20.70">
    <property type="entry name" value="Aldolase class I"/>
    <property type="match status" value="1"/>
</dbReference>
<evidence type="ECO:0000313" key="14">
    <source>
        <dbReference type="EMBL" id="QRV01709.1"/>
    </source>
</evidence>
<dbReference type="Pfam" id="PF04055">
    <property type="entry name" value="Radical_SAM"/>
    <property type="match status" value="1"/>
</dbReference>
<evidence type="ECO:0000256" key="1">
    <source>
        <dbReference type="ARBA" id="ARBA00012167"/>
    </source>
</evidence>
<feature type="binding site" evidence="12">
    <location>
        <position position="312"/>
    </location>
    <ligand>
        <name>[4Fe-4S] cluster</name>
        <dbReference type="ChEBI" id="CHEBI:49883"/>
        <label>2</label>
        <note>4Fe-4S-substrate</note>
    </ligand>
</feature>
<dbReference type="PROSITE" id="PS51918">
    <property type="entry name" value="RADICAL_SAM"/>
    <property type="match status" value="1"/>
</dbReference>
<feature type="binding site" evidence="12">
    <location>
        <position position="92"/>
    </location>
    <ligand>
        <name>GTP</name>
        <dbReference type="ChEBI" id="CHEBI:37565"/>
    </ligand>
</feature>
<dbReference type="CDD" id="cd21117">
    <property type="entry name" value="Twitch_MoaA"/>
    <property type="match status" value="1"/>
</dbReference>
<dbReference type="PANTHER" id="PTHR22960">
    <property type="entry name" value="MOLYBDOPTERIN COFACTOR SYNTHESIS PROTEIN A"/>
    <property type="match status" value="1"/>
</dbReference>
<dbReference type="InterPro" id="IPR058240">
    <property type="entry name" value="rSAM_sf"/>
</dbReference>
<reference evidence="14 15" key="1">
    <citation type="submission" date="2021-02" db="EMBL/GenBank/DDBJ databases">
        <title>Complete Genome Sequence of Arcanobacterium phocisimile strain DSM 26142T from a harbour seal.</title>
        <authorList>
            <person name="Borowiak M."/>
            <person name="Alssahen M."/>
            <person name="Malorny B."/>
            <person name="Laemmler C."/>
            <person name="Siebert U."/>
            <person name="Ploetz M."/>
            <person name="Abdulmawjood A."/>
        </authorList>
    </citation>
    <scope>NUCLEOTIDE SEQUENCE [LARGE SCALE GENOMIC DNA]</scope>
    <source>
        <strain evidence="14 15">DSM 26142</strain>
    </source>
</reference>
<dbReference type="SFLD" id="SFLDG01383">
    <property type="entry name" value="cyclic_pyranopterin_phosphate"/>
    <property type="match status" value="1"/>
</dbReference>
<keyword evidence="4 12" id="KW-0479">Metal-binding</keyword>
<accession>A0ABX7IGX2</accession>
<evidence type="ECO:0000256" key="10">
    <source>
        <dbReference type="ARBA" id="ARBA00023239"/>
    </source>
</evidence>
<comment type="pathway">
    <text evidence="12">Cofactor biosynthesis; molybdopterin biosynthesis.</text>
</comment>
<dbReference type="SUPFAM" id="SSF102114">
    <property type="entry name" value="Radical SAM enzymes"/>
    <property type="match status" value="1"/>
</dbReference>
<dbReference type="SFLD" id="SFLDS00029">
    <property type="entry name" value="Radical_SAM"/>
    <property type="match status" value="1"/>
</dbReference>
<dbReference type="HAMAP" id="MF_01225_B">
    <property type="entry name" value="MoaA_B"/>
    <property type="match status" value="1"/>
</dbReference>
<gene>
    <name evidence="12 14" type="primary">moaA</name>
    <name evidence="14" type="ORF">JTE88_06320</name>
</gene>
<feature type="binding site" evidence="12">
    <location>
        <begin position="300"/>
        <end position="302"/>
    </location>
    <ligand>
        <name>GTP</name>
        <dbReference type="ChEBI" id="CHEBI:37565"/>
    </ligand>
</feature>
<comment type="function">
    <text evidence="12">Catalyzes the cyclization of GTP to (8S)-3',8-cyclo-7,8-dihydroguanosine 5'-triphosphate.</text>
</comment>
<comment type="catalytic activity">
    <reaction evidence="11 12">
        <text>GTP + AH2 + S-adenosyl-L-methionine = (8S)-3',8-cyclo-7,8-dihydroguanosine 5'-triphosphate + 5'-deoxyadenosine + L-methionine + A + H(+)</text>
        <dbReference type="Rhea" id="RHEA:49576"/>
        <dbReference type="ChEBI" id="CHEBI:13193"/>
        <dbReference type="ChEBI" id="CHEBI:15378"/>
        <dbReference type="ChEBI" id="CHEBI:17319"/>
        <dbReference type="ChEBI" id="CHEBI:17499"/>
        <dbReference type="ChEBI" id="CHEBI:37565"/>
        <dbReference type="ChEBI" id="CHEBI:57844"/>
        <dbReference type="ChEBI" id="CHEBI:59789"/>
        <dbReference type="ChEBI" id="CHEBI:131766"/>
        <dbReference type="EC" id="4.1.99.22"/>
    </reaction>
</comment>
<feature type="binding site" evidence="12">
    <location>
        <position position="298"/>
    </location>
    <ligand>
        <name>[4Fe-4S] cluster</name>
        <dbReference type="ChEBI" id="CHEBI:49883"/>
        <label>2</label>
        <note>4Fe-4S-substrate</note>
    </ligand>
</feature>
<dbReference type="InterPro" id="IPR013483">
    <property type="entry name" value="MoaA"/>
</dbReference>
<organism evidence="14 15">
    <name type="scientific">Arcanobacterium phocisimile</name>
    <dbReference type="NCBI Taxonomy" id="1302235"/>
    <lineage>
        <taxon>Bacteria</taxon>
        <taxon>Bacillati</taxon>
        <taxon>Actinomycetota</taxon>
        <taxon>Actinomycetes</taxon>
        <taxon>Actinomycetales</taxon>
        <taxon>Actinomycetaceae</taxon>
        <taxon>Arcanobacterium</taxon>
    </lineage>
</organism>
<evidence type="ECO:0000256" key="5">
    <source>
        <dbReference type="ARBA" id="ARBA00022741"/>
    </source>
</evidence>
<evidence type="ECO:0000256" key="9">
    <source>
        <dbReference type="ARBA" id="ARBA00023150"/>
    </source>
</evidence>
<keyword evidence="15" id="KW-1185">Reference proteome</keyword>
<keyword evidence="8 12" id="KW-0342">GTP-binding</keyword>
<evidence type="ECO:0000259" key="13">
    <source>
        <dbReference type="PROSITE" id="PS51918"/>
    </source>
</evidence>
<dbReference type="InterPro" id="IPR000385">
    <property type="entry name" value="MoaA_NifB_PqqE_Fe-S-bd_CS"/>
</dbReference>
<evidence type="ECO:0000256" key="11">
    <source>
        <dbReference type="ARBA" id="ARBA00048697"/>
    </source>
</evidence>